<feature type="transmembrane region" description="Helical" evidence="6">
    <location>
        <begin position="473"/>
        <end position="492"/>
    </location>
</feature>
<sequence>MSTPPPTSPEAPTNELAKDQKSKPGAAWKANETQTLPKNRLPIACLSRAYANDFPGCDGSSKFGWPRRITSQCALQTIVATALPTIVSELGGGSEYRCVEDASLMSLSHASSSWVGSAYLLAGATLAPLYGKLSDILGRKPLLYSCIITFLIGSALCGAAQNMTWLVVCRAVQGMGGGGIIQVVNITISDIVSLEERGRYVGLLGAVWGIASVIGPLLGGALTEHVSWRWIFFINLQVFSSSRHTLPTGGVAATLLFVFLNLNPRPLKSFRQHNAEFDYVGLVLVVFGVVLVLLGFNFSETSWSTPQTIAPLAIGFVCLALFAVWECFTTKSPIVPPRLFKTRTTAIILITTLFHALIFFSGAYYLPCRALLGSSATGAGVRMLPYSLGGALVSATSGQLVARTKEYRAIIWFAWPTLTLGMGLMTMLDDTSSALEVFPLIAALGIGCLFQTPLIGLQAAMPLKDMATSTGTYGFIRTLGGTIAIAMGQAIITSTLRKKLAHLPNLTSSINTSASTLSENVLKLKDIADATQRSEIIHAYARSIGVIQVMKSTYLLLTHAPVLFIRRYTLARTIVRSGGDKEKAVQPDVEQGNVQEEAGNEAQARIEGERLSTEKTADEATVADTAAEGSTEKV</sequence>
<evidence type="ECO:0000313" key="8">
    <source>
        <dbReference type="EMBL" id="KAF7323088.1"/>
    </source>
</evidence>
<feature type="compositionally biased region" description="Low complexity" evidence="5">
    <location>
        <begin position="619"/>
        <end position="628"/>
    </location>
</feature>
<protein>
    <submittedName>
        <fullName evidence="8">MFS domain-containing protein</fullName>
    </submittedName>
</protein>
<keyword evidence="9" id="KW-1185">Reference proteome</keyword>
<feature type="transmembrane region" description="Helical" evidence="6">
    <location>
        <begin position="308"/>
        <end position="325"/>
    </location>
</feature>
<evidence type="ECO:0000256" key="2">
    <source>
        <dbReference type="ARBA" id="ARBA00022692"/>
    </source>
</evidence>
<dbReference type="AlphaFoldDB" id="A0A8H6WQ86"/>
<keyword evidence="4 6" id="KW-0472">Membrane</keyword>
<dbReference type="OrthoDB" id="10021397at2759"/>
<evidence type="ECO:0000256" key="4">
    <source>
        <dbReference type="ARBA" id="ARBA00023136"/>
    </source>
</evidence>
<dbReference type="PROSITE" id="PS50850">
    <property type="entry name" value="MFS"/>
    <property type="match status" value="1"/>
</dbReference>
<dbReference type="CDD" id="cd17502">
    <property type="entry name" value="MFS_Azr1_MDR_like"/>
    <property type="match status" value="1"/>
</dbReference>
<feature type="transmembrane region" description="Helical" evidence="6">
    <location>
        <begin position="242"/>
        <end position="263"/>
    </location>
</feature>
<dbReference type="Gene3D" id="1.20.1720.10">
    <property type="entry name" value="Multidrug resistance protein D"/>
    <property type="match status" value="1"/>
</dbReference>
<dbReference type="SUPFAM" id="SSF103473">
    <property type="entry name" value="MFS general substrate transporter"/>
    <property type="match status" value="1"/>
</dbReference>
<dbReference type="Pfam" id="PF07690">
    <property type="entry name" value="MFS_1"/>
    <property type="match status" value="1"/>
</dbReference>
<accession>A0A8H6WQ86</accession>
<dbReference type="InterPro" id="IPR036259">
    <property type="entry name" value="MFS_trans_sf"/>
</dbReference>
<evidence type="ECO:0000256" key="1">
    <source>
        <dbReference type="ARBA" id="ARBA00004141"/>
    </source>
</evidence>
<comment type="subcellular location">
    <subcellularLocation>
        <location evidence="1">Membrane</location>
        <topology evidence="1">Multi-pass membrane protein</topology>
    </subcellularLocation>
</comment>
<dbReference type="GO" id="GO:0005886">
    <property type="term" value="C:plasma membrane"/>
    <property type="evidence" value="ECO:0007669"/>
    <property type="project" value="TreeGrafter"/>
</dbReference>
<feature type="transmembrane region" description="Helical" evidence="6">
    <location>
        <begin position="440"/>
        <end position="461"/>
    </location>
</feature>
<name>A0A8H6WQ86_MYCCL</name>
<feature type="transmembrane region" description="Helical" evidence="6">
    <location>
        <begin position="275"/>
        <end position="296"/>
    </location>
</feature>
<feature type="compositionally biased region" description="Basic and acidic residues" evidence="5">
    <location>
        <begin position="604"/>
        <end position="618"/>
    </location>
</feature>
<feature type="region of interest" description="Disordered" evidence="5">
    <location>
        <begin position="1"/>
        <end position="28"/>
    </location>
</feature>
<reference evidence="8" key="1">
    <citation type="submission" date="2020-05" db="EMBL/GenBank/DDBJ databases">
        <title>Mycena genomes resolve the evolution of fungal bioluminescence.</title>
        <authorList>
            <person name="Tsai I.J."/>
        </authorList>
    </citation>
    <scope>NUCLEOTIDE SEQUENCE</scope>
    <source>
        <strain evidence="8">110903Hualien_Pintung</strain>
    </source>
</reference>
<gene>
    <name evidence="8" type="ORF">HMN09_00088900</name>
</gene>
<feature type="transmembrane region" description="Helical" evidence="6">
    <location>
        <begin position="346"/>
        <end position="366"/>
    </location>
</feature>
<evidence type="ECO:0000259" key="7">
    <source>
        <dbReference type="PROSITE" id="PS50850"/>
    </source>
</evidence>
<keyword evidence="3 6" id="KW-1133">Transmembrane helix</keyword>
<feature type="transmembrane region" description="Helical" evidence="6">
    <location>
        <begin position="200"/>
        <end position="222"/>
    </location>
</feature>
<evidence type="ECO:0000256" key="5">
    <source>
        <dbReference type="SAM" id="MobiDB-lite"/>
    </source>
</evidence>
<feature type="transmembrane region" description="Helical" evidence="6">
    <location>
        <begin position="409"/>
        <end position="428"/>
    </location>
</feature>
<dbReference type="InterPro" id="IPR011701">
    <property type="entry name" value="MFS"/>
</dbReference>
<dbReference type="PANTHER" id="PTHR23501">
    <property type="entry name" value="MAJOR FACILITATOR SUPERFAMILY"/>
    <property type="match status" value="1"/>
</dbReference>
<keyword evidence="2 6" id="KW-0812">Transmembrane</keyword>
<feature type="region of interest" description="Disordered" evidence="5">
    <location>
        <begin position="580"/>
        <end position="634"/>
    </location>
</feature>
<dbReference type="GO" id="GO:0022857">
    <property type="term" value="F:transmembrane transporter activity"/>
    <property type="evidence" value="ECO:0007669"/>
    <property type="project" value="InterPro"/>
</dbReference>
<dbReference type="PANTHER" id="PTHR23501:SF102">
    <property type="entry name" value="DRUG TRANSPORTER, PUTATIVE (AFU_ORTHOLOGUE AFUA_3G08530)-RELATED"/>
    <property type="match status" value="1"/>
</dbReference>
<dbReference type="Proteomes" id="UP000613580">
    <property type="component" value="Unassembled WGS sequence"/>
</dbReference>
<feature type="domain" description="Major facilitator superfamily (MFS) profile" evidence="7">
    <location>
        <begin position="44"/>
        <end position="569"/>
    </location>
</feature>
<feature type="transmembrane region" description="Helical" evidence="6">
    <location>
        <begin position="142"/>
        <end position="165"/>
    </location>
</feature>
<dbReference type="EMBL" id="JACAZE010000001">
    <property type="protein sequence ID" value="KAF7323088.1"/>
    <property type="molecule type" value="Genomic_DNA"/>
</dbReference>
<evidence type="ECO:0000313" key="9">
    <source>
        <dbReference type="Proteomes" id="UP000613580"/>
    </source>
</evidence>
<dbReference type="InterPro" id="IPR020846">
    <property type="entry name" value="MFS_dom"/>
</dbReference>
<organism evidence="8 9">
    <name type="scientific">Mycena chlorophos</name>
    <name type="common">Agaric fungus</name>
    <name type="synonym">Agaricus chlorophos</name>
    <dbReference type="NCBI Taxonomy" id="658473"/>
    <lineage>
        <taxon>Eukaryota</taxon>
        <taxon>Fungi</taxon>
        <taxon>Dikarya</taxon>
        <taxon>Basidiomycota</taxon>
        <taxon>Agaricomycotina</taxon>
        <taxon>Agaricomycetes</taxon>
        <taxon>Agaricomycetidae</taxon>
        <taxon>Agaricales</taxon>
        <taxon>Marasmiineae</taxon>
        <taxon>Mycenaceae</taxon>
        <taxon>Mycena</taxon>
    </lineage>
</organism>
<feature type="transmembrane region" description="Helical" evidence="6">
    <location>
        <begin position="386"/>
        <end position="402"/>
    </location>
</feature>
<proteinExistence type="predicted"/>
<evidence type="ECO:0000256" key="3">
    <source>
        <dbReference type="ARBA" id="ARBA00022989"/>
    </source>
</evidence>
<dbReference type="Gene3D" id="1.20.1250.20">
    <property type="entry name" value="MFS general substrate transporter like domains"/>
    <property type="match status" value="1"/>
</dbReference>
<comment type="caution">
    <text evidence="8">The sequence shown here is derived from an EMBL/GenBank/DDBJ whole genome shotgun (WGS) entry which is preliminary data.</text>
</comment>
<evidence type="ECO:0000256" key="6">
    <source>
        <dbReference type="SAM" id="Phobius"/>
    </source>
</evidence>